<reference evidence="2 3" key="2">
    <citation type="journal article" date="2012" name="PLoS Pathog.">
        <title>Diverse lifestyles and strategies of plant pathogenesis encoded in the genomes of eighteen Dothideomycetes fungi.</title>
        <authorList>
            <person name="Ohm R.A."/>
            <person name="Feau N."/>
            <person name="Henrissat B."/>
            <person name="Schoch C.L."/>
            <person name="Horwitz B.A."/>
            <person name="Barry K.W."/>
            <person name="Condon B.J."/>
            <person name="Copeland A.C."/>
            <person name="Dhillon B."/>
            <person name="Glaser F."/>
            <person name="Hesse C.N."/>
            <person name="Kosti I."/>
            <person name="LaButti K."/>
            <person name="Lindquist E.A."/>
            <person name="Lucas S."/>
            <person name="Salamov A.A."/>
            <person name="Bradshaw R.E."/>
            <person name="Ciuffetti L."/>
            <person name="Hamelin R.C."/>
            <person name="Kema G.H.J."/>
            <person name="Lawrence C."/>
            <person name="Scott J.A."/>
            <person name="Spatafora J.W."/>
            <person name="Turgeon B.G."/>
            <person name="de Wit P.J.G.M."/>
            <person name="Zhong S."/>
            <person name="Goodwin S.B."/>
            <person name="Grigoriev I.V."/>
        </authorList>
    </citation>
    <scope>NUCLEOTIDE SEQUENCE [LARGE SCALE GENOMIC DNA]</scope>
    <source>
        <strain evidence="3">NZE10 / CBS 128990</strain>
    </source>
</reference>
<dbReference type="Proteomes" id="UP000016933">
    <property type="component" value="Unassembled WGS sequence"/>
</dbReference>
<organism evidence="2 3">
    <name type="scientific">Dothistroma septosporum (strain NZE10 / CBS 128990)</name>
    <name type="common">Red band needle blight fungus</name>
    <name type="synonym">Mycosphaerella pini</name>
    <dbReference type="NCBI Taxonomy" id="675120"/>
    <lineage>
        <taxon>Eukaryota</taxon>
        <taxon>Fungi</taxon>
        <taxon>Dikarya</taxon>
        <taxon>Ascomycota</taxon>
        <taxon>Pezizomycotina</taxon>
        <taxon>Dothideomycetes</taxon>
        <taxon>Dothideomycetidae</taxon>
        <taxon>Mycosphaerellales</taxon>
        <taxon>Mycosphaerellaceae</taxon>
        <taxon>Dothistroma</taxon>
    </lineage>
</organism>
<dbReference type="AlphaFoldDB" id="N1PE16"/>
<sequence>MTAKALDKHPEDADDHTTLRDPRQVDRCSAHSRVTPEPRSACRRSSFPQHVRRHVRDGVPLRCTTECSSTIVNFAAESIIPKYLRIYVRNQTAGMRVSLHRHDLSMLLPSWSRSFSTDRSSSGRRWSTTQSPKLSQASRSALDHSTNTGDIHTLFRLSRP</sequence>
<proteinExistence type="predicted"/>
<name>N1PE16_DOTSN</name>
<dbReference type="HOGENOM" id="CLU_1652101_0_0_1"/>
<dbReference type="EMBL" id="KB446544">
    <property type="protein sequence ID" value="EME39815.1"/>
    <property type="molecule type" value="Genomic_DNA"/>
</dbReference>
<feature type="compositionally biased region" description="Basic and acidic residues" evidence="1">
    <location>
        <begin position="1"/>
        <end position="29"/>
    </location>
</feature>
<feature type="region of interest" description="Disordered" evidence="1">
    <location>
        <begin position="114"/>
        <end position="146"/>
    </location>
</feature>
<feature type="compositionally biased region" description="Polar residues" evidence="1">
    <location>
        <begin position="126"/>
        <end position="146"/>
    </location>
</feature>
<feature type="region of interest" description="Disordered" evidence="1">
    <location>
        <begin position="1"/>
        <end position="45"/>
    </location>
</feature>
<evidence type="ECO:0000313" key="2">
    <source>
        <dbReference type="EMBL" id="EME39815.1"/>
    </source>
</evidence>
<accession>N1PE16</accession>
<reference evidence="3" key="1">
    <citation type="journal article" date="2012" name="PLoS Genet.">
        <title>The genomes of the fungal plant pathogens Cladosporium fulvum and Dothistroma septosporum reveal adaptation to different hosts and lifestyles but also signatures of common ancestry.</title>
        <authorList>
            <person name="de Wit P.J.G.M."/>
            <person name="van der Burgt A."/>
            <person name="Oekmen B."/>
            <person name="Stergiopoulos I."/>
            <person name="Abd-Elsalam K.A."/>
            <person name="Aerts A.L."/>
            <person name="Bahkali A.H."/>
            <person name="Beenen H.G."/>
            <person name="Chettri P."/>
            <person name="Cox M.P."/>
            <person name="Datema E."/>
            <person name="de Vries R.P."/>
            <person name="Dhillon B."/>
            <person name="Ganley A.R."/>
            <person name="Griffiths S.A."/>
            <person name="Guo Y."/>
            <person name="Hamelin R.C."/>
            <person name="Henrissat B."/>
            <person name="Kabir M.S."/>
            <person name="Jashni M.K."/>
            <person name="Kema G."/>
            <person name="Klaubauf S."/>
            <person name="Lapidus A."/>
            <person name="Levasseur A."/>
            <person name="Lindquist E."/>
            <person name="Mehrabi R."/>
            <person name="Ohm R.A."/>
            <person name="Owen T.J."/>
            <person name="Salamov A."/>
            <person name="Schwelm A."/>
            <person name="Schijlen E."/>
            <person name="Sun H."/>
            <person name="van den Burg H.A."/>
            <person name="van Ham R.C.H.J."/>
            <person name="Zhang S."/>
            <person name="Goodwin S.B."/>
            <person name="Grigoriev I.V."/>
            <person name="Collemare J."/>
            <person name="Bradshaw R.E."/>
        </authorList>
    </citation>
    <scope>NUCLEOTIDE SEQUENCE [LARGE SCALE GENOMIC DNA]</scope>
    <source>
        <strain evidence="3">NZE10 / CBS 128990</strain>
    </source>
</reference>
<evidence type="ECO:0000256" key="1">
    <source>
        <dbReference type="SAM" id="MobiDB-lite"/>
    </source>
</evidence>
<protein>
    <submittedName>
        <fullName evidence="2">Uncharacterized protein</fullName>
    </submittedName>
</protein>
<keyword evidence="3" id="KW-1185">Reference proteome</keyword>
<evidence type="ECO:0000313" key="3">
    <source>
        <dbReference type="Proteomes" id="UP000016933"/>
    </source>
</evidence>
<gene>
    <name evidence="2" type="ORF">DOTSEDRAFT_74651</name>
</gene>
<feature type="compositionally biased region" description="Low complexity" evidence="1">
    <location>
        <begin position="114"/>
        <end position="125"/>
    </location>
</feature>